<dbReference type="Proteomes" id="UP001432322">
    <property type="component" value="Unassembled WGS sequence"/>
</dbReference>
<reference evidence="1" key="1">
    <citation type="submission" date="2023-10" db="EMBL/GenBank/DDBJ databases">
        <title>Genome assembly of Pristionchus species.</title>
        <authorList>
            <person name="Yoshida K."/>
            <person name="Sommer R.J."/>
        </authorList>
    </citation>
    <scope>NUCLEOTIDE SEQUENCE</scope>
    <source>
        <strain evidence="1">RS5133</strain>
    </source>
</reference>
<organism evidence="1 2">
    <name type="scientific">Pristionchus fissidentatus</name>
    <dbReference type="NCBI Taxonomy" id="1538716"/>
    <lineage>
        <taxon>Eukaryota</taxon>
        <taxon>Metazoa</taxon>
        <taxon>Ecdysozoa</taxon>
        <taxon>Nematoda</taxon>
        <taxon>Chromadorea</taxon>
        <taxon>Rhabditida</taxon>
        <taxon>Rhabditina</taxon>
        <taxon>Diplogasteromorpha</taxon>
        <taxon>Diplogasteroidea</taxon>
        <taxon>Neodiplogasteridae</taxon>
        <taxon>Pristionchus</taxon>
    </lineage>
</organism>
<name>A0AAV5VNR9_9BILA</name>
<comment type="caution">
    <text evidence="1">The sequence shown here is derived from an EMBL/GenBank/DDBJ whole genome shotgun (WGS) entry which is preliminary data.</text>
</comment>
<dbReference type="EMBL" id="BTSY01000003">
    <property type="protein sequence ID" value="GMT20327.1"/>
    <property type="molecule type" value="Genomic_DNA"/>
</dbReference>
<accession>A0AAV5VNR9</accession>
<feature type="non-terminal residue" evidence="1">
    <location>
        <position position="1"/>
    </location>
</feature>
<proteinExistence type="predicted"/>
<sequence>RLVADSTCLRRKQMTEECLSFRIESERKYEKRISTHHTTLNFECTWSNERREMMNNVFRGARIGHLDLSVMKYLPNIPDLSVFTNCTYNGLAVSNLVEYPTESRNFVKFLCESNKFARNICRLQWESSTDAEMRKDLHFFQKIP</sequence>
<protein>
    <submittedName>
        <fullName evidence="1">Uncharacterized protein</fullName>
    </submittedName>
</protein>
<evidence type="ECO:0000313" key="2">
    <source>
        <dbReference type="Proteomes" id="UP001432322"/>
    </source>
</evidence>
<keyword evidence="2" id="KW-1185">Reference proteome</keyword>
<evidence type="ECO:0000313" key="1">
    <source>
        <dbReference type="EMBL" id="GMT20327.1"/>
    </source>
</evidence>
<dbReference type="AlphaFoldDB" id="A0AAV5VNR9"/>
<gene>
    <name evidence="1" type="ORF">PFISCL1PPCAC_11624</name>
</gene>
<feature type="non-terminal residue" evidence="1">
    <location>
        <position position="144"/>
    </location>
</feature>